<evidence type="ECO:0000256" key="1">
    <source>
        <dbReference type="SAM" id="SignalP"/>
    </source>
</evidence>
<feature type="signal peptide" evidence="1">
    <location>
        <begin position="1"/>
        <end position="24"/>
    </location>
</feature>
<proteinExistence type="predicted"/>
<keyword evidence="1" id="KW-0732">Signal</keyword>
<keyword evidence="3" id="KW-1185">Reference proteome</keyword>
<dbReference type="NCBIfam" id="TIGR02122">
    <property type="entry name" value="TRAP_TAXI"/>
    <property type="match status" value="1"/>
</dbReference>
<sequence>MKTLRNTVAALSLLASIAAAPANAELRSITIGTNPAGSTFFLIGGGFAKMFQEELGIRSTAQPQVGSSVYLPYINNGEMTLGLSSSMDAGLAYTGEGFPASNPNLRTLGRIWILPYAYIAARDSGITRMEDLAGKRVMGNMPTNVALTLVNKAMLESAYLTTDDVVFANSGGLLDGINAVVEGRADAAPVAVTMPDLIEANSAAKGGIVVITNGAKASEGFYEQLVPGTRLGVTKPVPARPFVTEETSIVNYDTLLVTSTSLSDEDAYTLTRTLHENWEQLKKDYPPLRGVALNDLALAESTIPYHPGAVRYYQEIGLWTDQHDANQARVSR</sequence>
<dbReference type="Gene3D" id="3.40.190.10">
    <property type="entry name" value="Periplasmic binding protein-like II"/>
    <property type="match status" value="2"/>
</dbReference>
<feature type="chain" id="PRO_5046242948" evidence="1">
    <location>
        <begin position="25"/>
        <end position="332"/>
    </location>
</feature>
<dbReference type="EMBL" id="JBHSWG010000008">
    <property type="protein sequence ID" value="MFC6763117.1"/>
    <property type="molecule type" value="Genomic_DNA"/>
</dbReference>
<accession>A0ABW2BC69</accession>
<organism evidence="2 3">
    <name type="scientific">Sulfitobacter porphyrae</name>
    <dbReference type="NCBI Taxonomy" id="1246864"/>
    <lineage>
        <taxon>Bacteria</taxon>
        <taxon>Pseudomonadati</taxon>
        <taxon>Pseudomonadota</taxon>
        <taxon>Alphaproteobacteria</taxon>
        <taxon>Rhodobacterales</taxon>
        <taxon>Roseobacteraceae</taxon>
        <taxon>Sulfitobacter</taxon>
    </lineage>
</organism>
<dbReference type="SUPFAM" id="SSF53850">
    <property type="entry name" value="Periplasmic binding protein-like II"/>
    <property type="match status" value="1"/>
</dbReference>
<gene>
    <name evidence="2" type="ORF">ACFQFQ_31585</name>
</gene>
<evidence type="ECO:0000313" key="2">
    <source>
        <dbReference type="EMBL" id="MFC6763117.1"/>
    </source>
</evidence>
<evidence type="ECO:0000313" key="3">
    <source>
        <dbReference type="Proteomes" id="UP001596353"/>
    </source>
</evidence>
<comment type="caution">
    <text evidence="2">The sequence shown here is derived from an EMBL/GenBank/DDBJ whole genome shotgun (WGS) entry which is preliminary data.</text>
</comment>
<dbReference type="Pfam" id="PF16868">
    <property type="entry name" value="NMT1_3"/>
    <property type="match status" value="1"/>
</dbReference>
<reference evidence="3" key="1">
    <citation type="journal article" date="2019" name="Int. J. Syst. Evol. Microbiol.">
        <title>The Global Catalogue of Microorganisms (GCM) 10K type strain sequencing project: providing services to taxonomists for standard genome sequencing and annotation.</title>
        <authorList>
            <consortium name="The Broad Institute Genomics Platform"/>
            <consortium name="The Broad Institute Genome Sequencing Center for Infectious Disease"/>
            <person name="Wu L."/>
            <person name="Ma J."/>
        </authorList>
    </citation>
    <scope>NUCLEOTIDE SEQUENCE [LARGE SCALE GENOMIC DNA]</scope>
    <source>
        <strain evidence="3">CCUG 66188</strain>
    </source>
</reference>
<protein>
    <submittedName>
        <fullName evidence="2">TAXI family TRAP transporter solute-binding subunit</fullName>
    </submittedName>
</protein>
<dbReference type="PANTHER" id="PTHR42941:SF1">
    <property type="entry name" value="SLL1037 PROTEIN"/>
    <property type="match status" value="1"/>
</dbReference>
<dbReference type="InterPro" id="IPR011852">
    <property type="entry name" value="TRAP_TAXI"/>
</dbReference>
<name>A0ABW2BC69_9RHOB</name>
<dbReference type="PANTHER" id="PTHR42941">
    <property type="entry name" value="SLL1037 PROTEIN"/>
    <property type="match status" value="1"/>
</dbReference>
<dbReference type="Proteomes" id="UP001596353">
    <property type="component" value="Unassembled WGS sequence"/>
</dbReference>